<sequence>MEVLGAETGDLLWVELCGSPNPHAFCHTGGKSVGLVSKSILPRLCELSPEFKGHESCPWVCQREAVFIRWRFCWELATAASKTVACKYSSLPIKANAAQKSFTAFTSLWISFFTLKLPGREGW</sequence>
<dbReference type="EMBL" id="NHOQ01000541">
    <property type="protein sequence ID" value="PWA29563.1"/>
    <property type="molecule type" value="Genomic_DNA"/>
</dbReference>
<gene>
    <name evidence="1" type="ORF">CCH79_00007847</name>
</gene>
<evidence type="ECO:0000313" key="1">
    <source>
        <dbReference type="EMBL" id="PWA29563.1"/>
    </source>
</evidence>
<reference evidence="1 2" key="1">
    <citation type="journal article" date="2018" name="G3 (Bethesda)">
        <title>A High-Quality Reference Genome for the Invasive Mosquitofish Gambusia affinis Using a Chicago Library.</title>
        <authorList>
            <person name="Hoffberg S.L."/>
            <person name="Troendle N.J."/>
            <person name="Glenn T.C."/>
            <person name="Mahmud O."/>
            <person name="Louha S."/>
            <person name="Chalopin D."/>
            <person name="Bennetzen J.L."/>
            <person name="Mauricio R."/>
        </authorList>
    </citation>
    <scope>NUCLEOTIDE SEQUENCE [LARGE SCALE GENOMIC DNA]</scope>
    <source>
        <strain evidence="1">NE01/NJP1002.9</strain>
        <tissue evidence="1">Muscle</tissue>
    </source>
</reference>
<dbReference type="AlphaFoldDB" id="A0A315WCF2"/>
<dbReference type="Proteomes" id="UP000250572">
    <property type="component" value="Unassembled WGS sequence"/>
</dbReference>
<name>A0A315WCF2_GAMAF</name>
<organism evidence="1 2">
    <name type="scientific">Gambusia affinis</name>
    <name type="common">Western mosquitofish</name>
    <name type="synonym">Heterandria affinis</name>
    <dbReference type="NCBI Taxonomy" id="33528"/>
    <lineage>
        <taxon>Eukaryota</taxon>
        <taxon>Metazoa</taxon>
        <taxon>Chordata</taxon>
        <taxon>Craniata</taxon>
        <taxon>Vertebrata</taxon>
        <taxon>Euteleostomi</taxon>
        <taxon>Actinopterygii</taxon>
        <taxon>Neopterygii</taxon>
        <taxon>Teleostei</taxon>
        <taxon>Neoteleostei</taxon>
        <taxon>Acanthomorphata</taxon>
        <taxon>Ovalentaria</taxon>
        <taxon>Atherinomorphae</taxon>
        <taxon>Cyprinodontiformes</taxon>
        <taxon>Poeciliidae</taxon>
        <taxon>Poeciliinae</taxon>
        <taxon>Gambusia</taxon>
    </lineage>
</organism>
<comment type="caution">
    <text evidence="1">The sequence shown here is derived from an EMBL/GenBank/DDBJ whole genome shotgun (WGS) entry which is preliminary data.</text>
</comment>
<protein>
    <submittedName>
        <fullName evidence="1">Uncharacterized protein</fullName>
    </submittedName>
</protein>
<accession>A0A315WCF2</accession>
<proteinExistence type="predicted"/>
<keyword evidence="2" id="KW-1185">Reference proteome</keyword>
<evidence type="ECO:0000313" key="2">
    <source>
        <dbReference type="Proteomes" id="UP000250572"/>
    </source>
</evidence>